<gene>
    <name evidence="1" type="ORF">HJ526_05395</name>
</gene>
<evidence type="ECO:0000313" key="1">
    <source>
        <dbReference type="EMBL" id="NVO26843.1"/>
    </source>
</evidence>
<protein>
    <submittedName>
        <fullName evidence="1">Uncharacterized protein</fullName>
    </submittedName>
</protein>
<keyword evidence="2" id="KW-1185">Reference proteome</keyword>
<name>A0ABX2PBI4_9RHOB</name>
<organism evidence="1 2">
    <name type="scientific">Donghicola mangrovi</name>
    <dbReference type="NCBI Taxonomy" id="2729614"/>
    <lineage>
        <taxon>Bacteria</taxon>
        <taxon>Pseudomonadati</taxon>
        <taxon>Pseudomonadota</taxon>
        <taxon>Alphaproteobacteria</taxon>
        <taxon>Rhodobacterales</taxon>
        <taxon>Roseobacteraceae</taxon>
        <taxon>Donghicola</taxon>
    </lineage>
</organism>
<dbReference type="Pfam" id="PF21843">
    <property type="entry name" value="DUF6902"/>
    <property type="match status" value="1"/>
</dbReference>
<dbReference type="InterPro" id="IPR054197">
    <property type="entry name" value="DUF6902"/>
</dbReference>
<sequence length="365" mass="41323">MGFKEMDMLRDGPQGANVVAFKPRDVTPESWLKIGDNILNHRHRPETLPWITENVFLLVMARRCGLSLGSEFRRMYRDAYESLPEFLQFQPDSYCMILTIATELERQGMSGNLAGRMVQWIKSRDLIAAEPSDNQRLFASWQMWQHGTSGLGEAEDQALIRRTMQRVSRADLYAQLPLGVELAQSVAQLTAMGGLRSLASDAIKSSLRNAVFYAYLASDDLTLARLSSVYGMLGMVLPQPIENYILKQLSRVRLEPGFDLGKPDHLTFYIAAQVTAYTANQGVFAETLPEGGFSAQLPRVTTTPMREISEIIRTMKSRRCGNWQQMQPEIERQLSFPAFNRLRSAAGCPGFEAFFEVFSRPYERL</sequence>
<dbReference type="Proteomes" id="UP000523601">
    <property type="component" value="Unassembled WGS sequence"/>
</dbReference>
<reference evidence="1 2" key="1">
    <citation type="submission" date="2020-04" db="EMBL/GenBank/DDBJ databases">
        <title>Donghicola sp., a member of the Rhodobacteraceae family isolated from mangrove forest in Thailand.</title>
        <authorList>
            <person name="Charoenyingcharoen P."/>
            <person name="Yukphan P."/>
        </authorList>
    </citation>
    <scope>NUCLEOTIDE SEQUENCE [LARGE SCALE GENOMIC DNA]</scope>
    <source>
        <strain evidence="1 2">C2-DW-16</strain>
    </source>
</reference>
<comment type="caution">
    <text evidence="1">The sequence shown here is derived from an EMBL/GenBank/DDBJ whole genome shotgun (WGS) entry which is preliminary data.</text>
</comment>
<dbReference type="RefSeq" id="WP_176853256.1">
    <property type="nucleotide sequence ID" value="NZ_JABCJD010000002.1"/>
</dbReference>
<proteinExistence type="predicted"/>
<evidence type="ECO:0000313" key="2">
    <source>
        <dbReference type="Proteomes" id="UP000523601"/>
    </source>
</evidence>
<accession>A0ABX2PBI4</accession>
<dbReference type="EMBL" id="JABCJD010000002">
    <property type="protein sequence ID" value="NVO26843.1"/>
    <property type="molecule type" value="Genomic_DNA"/>
</dbReference>